<name>A0A3E0H1X5_9PSEU</name>
<dbReference type="GO" id="GO:0005840">
    <property type="term" value="C:ribosome"/>
    <property type="evidence" value="ECO:0007669"/>
    <property type="project" value="UniProtKB-KW"/>
</dbReference>
<dbReference type="Gene3D" id="3.40.50.720">
    <property type="entry name" value="NAD(P)-binding Rossmann-like Domain"/>
    <property type="match status" value="1"/>
</dbReference>
<dbReference type="Proteomes" id="UP000256269">
    <property type="component" value="Unassembled WGS sequence"/>
</dbReference>
<dbReference type="EMBL" id="QUNO01000017">
    <property type="protein sequence ID" value="REH35768.1"/>
    <property type="molecule type" value="Genomic_DNA"/>
</dbReference>
<dbReference type="Gene3D" id="3.30.1330.230">
    <property type="match status" value="1"/>
</dbReference>
<evidence type="ECO:0000313" key="3">
    <source>
        <dbReference type="Proteomes" id="UP000256269"/>
    </source>
</evidence>
<protein>
    <submittedName>
        <fullName evidence="2">Ribosomal protein S12 methylthiotransferase accessory factor</fullName>
    </submittedName>
</protein>
<dbReference type="AlphaFoldDB" id="A0A3E0H1X5"/>
<dbReference type="PANTHER" id="PTHR37809:SF1">
    <property type="entry name" value="RIBOSOMAL PROTEIN S12 METHYLTHIOTRANSFERASE ACCESSORY FACTOR YCAO"/>
    <property type="match status" value="1"/>
</dbReference>
<organism evidence="2 3">
    <name type="scientific">Kutzneria buriramensis</name>
    <dbReference type="NCBI Taxonomy" id="1045776"/>
    <lineage>
        <taxon>Bacteria</taxon>
        <taxon>Bacillati</taxon>
        <taxon>Actinomycetota</taxon>
        <taxon>Actinomycetes</taxon>
        <taxon>Pseudonocardiales</taxon>
        <taxon>Pseudonocardiaceae</taxon>
        <taxon>Kutzneria</taxon>
    </lineage>
</organism>
<keyword evidence="3" id="KW-1185">Reference proteome</keyword>
<keyword evidence="2" id="KW-0689">Ribosomal protein</keyword>
<dbReference type="NCBIfam" id="TIGR03604">
    <property type="entry name" value="TOMM_cyclo_SagD"/>
    <property type="match status" value="1"/>
</dbReference>
<dbReference type="PANTHER" id="PTHR37809">
    <property type="entry name" value="RIBOSOMAL PROTEIN S12 METHYLTHIOTRANSFERASE ACCESSORY FACTOR YCAO"/>
    <property type="match status" value="1"/>
</dbReference>
<dbReference type="Gene3D" id="3.30.40.250">
    <property type="match status" value="1"/>
</dbReference>
<sequence>MASQLSIPSVEVWDGLAHGREKSSARAVVVGLFGECSDDVISDFERACVEQGLPAVHLHLEQGKAWCGPVIAPGMTEMTWEDVTGRRLTTSPDPTVYQAQRQNPTLACSRPPVGETAWMISTFLTMAERWVRGVPTPLVGGVVTLDPISLTVTPHPVLPLPHKTGGGAAAFDERSLIDAETGIVLRTRNVTHHPDIPSILHTVQSDVAQMKRLYSFANNTVCQGSAFNDSKSARGAAIGEAVERYCANWVQDDSIRAASYFEIVKSGDVALDPNRVVLYSDQQYAARGFPFVKFTHDLDTHWVKGHSVTRDRDVWVPASLVYVNWYTGKYADAPKTNLMSYPGISAGMDIESAMVNAIEEIVERDATMVWWHNRQPLPGIIPSPELTLLWQNSPAQKAWAVHLDNRFGIPVIAGLVEHPELQLFNIGFACRPDPEQAVMKAWTEALTLQDGSRDLLVEDSRYAQAVRRGELAEVMKPYRADRRYLDVYRGDFRDCNDLMAQQQVHLDPRAHDLVRSWTDVPATRALDDLPRLPDRRLSTYLDILHSHGLEVIHVDVTTPDVRATGMRVVRVLIPGLAPNAPAAFPFLGNRRIQDEAVHLGWRTTPLAEEDLNYVPLPHA</sequence>
<accession>A0A3E0H1X5</accession>
<gene>
    <name evidence="2" type="ORF">BCF44_117156</name>
</gene>
<dbReference type="InterPro" id="IPR027624">
    <property type="entry name" value="TOMM_cyclo_SagD"/>
</dbReference>
<comment type="caution">
    <text evidence="2">The sequence shown here is derived from an EMBL/GenBank/DDBJ whole genome shotgun (WGS) entry which is preliminary data.</text>
</comment>
<reference evidence="2 3" key="1">
    <citation type="submission" date="2018-08" db="EMBL/GenBank/DDBJ databases">
        <title>Genomic Encyclopedia of Archaeal and Bacterial Type Strains, Phase II (KMG-II): from individual species to whole genera.</title>
        <authorList>
            <person name="Goeker M."/>
        </authorList>
    </citation>
    <scope>NUCLEOTIDE SEQUENCE [LARGE SCALE GENOMIC DNA]</scope>
    <source>
        <strain evidence="2 3">DSM 45791</strain>
    </source>
</reference>
<dbReference type="Pfam" id="PF02624">
    <property type="entry name" value="YcaO"/>
    <property type="match status" value="1"/>
</dbReference>
<dbReference type="Gene3D" id="3.30.160.660">
    <property type="match status" value="1"/>
</dbReference>
<dbReference type="PROSITE" id="PS51664">
    <property type="entry name" value="YCAO"/>
    <property type="match status" value="1"/>
</dbReference>
<dbReference type="InterPro" id="IPR003776">
    <property type="entry name" value="YcaO-like_dom"/>
</dbReference>
<keyword evidence="2" id="KW-0808">Transferase</keyword>
<dbReference type="GO" id="GO:0016740">
    <property type="term" value="F:transferase activity"/>
    <property type="evidence" value="ECO:0007669"/>
    <property type="project" value="UniProtKB-KW"/>
</dbReference>
<proteinExistence type="predicted"/>
<evidence type="ECO:0000313" key="2">
    <source>
        <dbReference type="EMBL" id="REH35768.1"/>
    </source>
</evidence>
<keyword evidence="2" id="KW-0687">Ribonucleoprotein</keyword>
<evidence type="ECO:0000259" key="1">
    <source>
        <dbReference type="PROSITE" id="PS51664"/>
    </source>
</evidence>
<feature type="domain" description="YcaO" evidence="1">
    <location>
        <begin position="224"/>
        <end position="619"/>
    </location>
</feature>